<protein>
    <submittedName>
        <fullName evidence="3">Oxidoreductase</fullName>
    </submittedName>
</protein>
<dbReference type="Pfam" id="PF01408">
    <property type="entry name" value="GFO_IDH_MocA"/>
    <property type="match status" value="1"/>
</dbReference>
<comment type="caution">
    <text evidence="3">The sequence shown here is derived from an EMBL/GenBank/DDBJ whole genome shotgun (WGS) entry which is preliminary data.</text>
</comment>
<dbReference type="Proteomes" id="UP000078486">
    <property type="component" value="Unassembled WGS sequence"/>
</dbReference>
<dbReference type="Gene3D" id="3.40.50.720">
    <property type="entry name" value="NAD(P)-binding Rossmann-like Domain"/>
    <property type="match status" value="1"/>
</dbReference>
<organism evidence="3 4">
    <name type="scientific">Termitidicoccus mucosus</name>
    <dbReference type="NCBI Taxonomy" id="1184151"/>
    <lineage>
        <taxon>Bacteria</taxon>
        <taxon>Pseudomonadati</taxon>
        <taxon>Verrucomicrobiota</taxon>
        <taxon>Opitutia</taxon>
        <taxon>Opitutales</taxon>
        <taxon>Opitutaceae</taxon>
        <taxon>Termitidicoccus</taxon>
    </lineage>
</organism>
<dbReference type="RefSeq" id="WP_068769587.1">
    <property type="nucleotide sequence ID" value="NZ_CP109796.1"/>
</dbReference>
<evidence type="ECO:0000313" key="4">
    <source>
        <dbReference type="Proteomes" id="UP000078486"/>
    </source>
</evidence>
<dbReference type="InterPro" id="IPR052515">
    <property type="entry name" value="Gfo/Idh/MocA_Oxidoreductase"/>
</dbReference>
<dbReference type="STRING" id="1184151.AW736_07665"/>
<name>A0A178IKV5_9BACT</name>
<dbReference type="SUPFAM" id="SSF55347">
    <property type="entry name" value="Glyceraldehyde-3-phosphate dehydrogenase-like, C-terminal domain"/>
    <property type="match status" value="1"/>
</dbReference>
<dbReference type="AlphaFoldDB" id="A0A178IKV5"/>
<reference evidence="3 4" key="1">
    <citation type="submission" date="2016-01" db="EMBL/GenBank/DDBJ databases">
        <title>High potential of lignocellulose degradation of a new Verrucomicrobia species.</title>
        <authorList>
            <person name="Wang Y."/>
            <person name="Shi Y."/>
            <person name="Qiu Z."/>
            <person name="Liu S."/>
            <person name="Yang H."/>
        </authorList>
    </citation>
    <scope>NUCLEOTIDE SEQUENCE [LARGE SCALE GENOMIC DNA]</scope>
    <source>
        <strain evidence="3 4">TSB47</strain>
    </source>
</reference>
<dbReference type="OrthoDB" id="9815825at2"/>
<dbReference type="InterPro" id="IPR000683">
    <property type="entry name" value="Gfo/Idh/MocA-like_OxRdtase_N"/>
</dbReference>
<dbReference type="Pfam" id="PF22725">
    <property type="entry name" value="GFO_IDH_MocA_C3"/>
    <property type="match status" value="1"/>
</dbReference>
<dbReference type="Gene3D" id="3.30.360.10">
    <property type="entry name" value="Dihydrodipicolinate Reductase, domain 2"/>
    <property type="match status" value="1"/>
</dbReference>
<dbReference type="InterPro" id="IPR036291">
    <property type="entry name" value="NAD(P)-bd_dom_sf"/>
</dbReference>
<accession>A0A178IKV5</accession>
<dbReference type="PANTHER" id="PTHR43249">
    <property type="entry name" value="UDP-N-ACETYL-2-AMINO-2-DEOXY-D-GLUCURONATE OXIDASE"/>
    <property type="match status" value="1"/>
</dbReference>
<proteinExistence type="predicted"/>
<keyword evidence="4" id="KW-1185">Reference proteome</keyword>
<dbReference type="GO" id="GO:0000166">
    <property type="term" value="F:nucleotide binding"/>
    <property type="evidence" value="ECO:0007669"/>
    <property type="project" value="InterPro"/>
</dbReference>
<dbReference type="SUPFAM" id="SSF51735">
    <property type="entry name" value="NAD(P)-binding Rossmann-fold domains"/>
    <property type="match status" value="1"/>
</dbReference>
<dbReference type="EMBL" id="LRRQ01000056">
    <property type="protein sequence ID" value="OAM90512.1"/>
    <property type="molecule type" value="Genomic_DNA"/>
</dbReference>
<feature type="domain" description="Gfo/Idh/MocA-like oxidoreductase N-terminal" evidence="1">
    <location>
        <begin position="4"/>
        <end position="121"/>
    </location>
</feature>
<dbReference type="InterPro" id="IPR055170">
    <property type="entry name" value="GFO_IDH_MocA-like_dom"/>
</dbReference>
<evidence type="ECO:0000259" key="1">
    <source>
        <dbReference type="Pfam" id="PF01408"/>
    </source>
</evidence>
<sequence>MRKIRFGIVGMGNIGASHARALLDGRAARAELGAVCDTDPARLDAWRGAARVFSRLDEMLASDVLDALLVATPHFGHVEAATAGLRSGRHVLVEKPIAVHKADAVRMLAAHTDKSLRFGVMFNQRTNPAFRKIRRLLQAGELGAPRRVQWTLTDWFRPDAYYRSSSWRATWGGEGGGVLVNQSPHQLDLLCWLFGLPGSTRAFCHFGKYHEIEVEDEVTAYLEWPGGATGVFITSTGEAPGTNRLEIACDRGRVVYENGRLAFTRNETPAPVFCRETDEPFGVPPVWNADIPVGGAGGQHAEIMQNFADSILDGAPLIAPAEEGLQQVELANAMLLSTWLGRTVELPLDGVVFAAELETRIARSAAHRPKNAPATR</sequence>
<feature type="domain" description="GFO/IDH/MocA-like oxidoreductase" evidence="2">
    <location>
        <begin position="130"/>
        <end position="254"/>
    </location>
</feature>
<evidence type="ECO:0000259" key="2">
    <source>
        <dbReference type="Pfam" id="PF22725"/>
    </source>
</evidence>
<gene>
    <name evidence="3" type="ORF">AW736_07665</name>
</gene>
<dbReference type="PANTHER" id="PTHR43249:SF1">
    <property type="entry name" value="D-GLUCOSIDE 3-DEHYDROGENASE"/>
    <property type="match status" value="1"/>
</dbReference>
<evidence type="ECO:0000313" key="3">
    <source>
        <dbReference type="EMBL" id="OAM90512.1"/>
    </source>
</evidence>